<dbReference type="AlphaFoldDB" id="A0A4R2R4Q6"/>
<accession>A0A4R2R4Q6</accession>
<evidence type="ECO:0000313" key="1">
    <source>
        <dbReference type="EMBL" id="TCP56987.1"/>
    </source>
</evidence>
<name>A0A4R2R4Q6_9PSEU</name>
<dbReference type="RefSeq" id="WP_132875516.1">
    <property type="nucleotide sequence ID" value="NZ_SLXQ01000001.1"/>
</dbReference>
<protein>
    <submittedName>
        <fullName evidence="1">Uncharacterized protein</fullName>
    </submittedName>
</protein>
<evidence type="ECO:0000313" key="2">
    <source>
        <dbReference type="Proteomes" id="UP000294911"/>
    </source>
</evidence>
<organism evidence="1 2">
    <name type="scientific">Tamaricihabitans halophyticus</name>
    <dbReference type="NCBI Taxonomy" id="1262583"/>
    <lineage>
        <taxon>Bacteria</taxon>
        <taxon>Bacillati</taxon>
        <taxon>Actinomycetota</taxon>
        <taxon>Actinomycetes</taxon>
        <taxon>Pseudonocardiales</taxon>
        <taxon>Pseudonocardiaceae</taxon>
        <taxon>Tamaricihabitans</taxon>
    </lineage>
</organism>
<dbReference type="Proteomes" id="UP000294911">
    <property type="component" value="Unassembled WGS sequence"/>
</dbReference>
<keyword evidence="2" id="KW-1185">Reference proteome</keyword>
<sequence>MKFAEGNPQVRRVLAVRVDSFVVEQERDDVMYELEQVIAEELGDQREVDSLVDAAEAELAAHDARSRRAWLGGSHRRITRSRRRVEQRVVRGLPRVSGSEAA</sequence>
<gene>
    <name evidence="1" type="ORF">EV191_101937</name>
</gene>
<reference evidence="1 2" key="1">
    <citation type="submission" date="2019-03" db="EMBL/GenBank/DDBJ databases">
        <title>Genomic Encyclopedia of Type Strains, Phase IV (KMG-IV): sequencing the most valuable type-strain genomes for metagenomic binning, comparative biology and taxonomic classification.</title>
        <authorList>
            <person name="Goeker M."/>
        </authorList>
    </citation>
    <scope>NUCLEOTIDE SEQUENCE [LARGE SCALE GENOMIC DNA]</scope>
    <source>
        <strain evidence="1 2">DSM 45765</strain>
    </source>
</reference>
<comment type="caution">
    <text evidence="1">The sequence shown here is derived from an EMBL/GenBank/DDBJ whole genome shotgun (WGS) entry which is preliminary data.</text>
</comment>
<dbReference type="EMBL" id="SLXQ01000001">
    <property type="protein sequence ID" value="TCP56987.1"/>
    <property type="molecule type" value="Genomic_DNA"/>
</dbReference>
<proteinExistence type="predicted"/>